<evidence type="ECO:0000313" key="5">
    <source>
        <dbReference type="EMBL" id="KAB0583986.1"/>
    </source>
</evidence>
<keyword evidence="6" id="KW-1185">Reference proteome</keyword>
<dbReference type="OrthoDB" id="9813903at2"/>
<dbReference type="AlphaFoldDB" id="A0A643FEE6"/>
<dbReference type="GO" id="GO:0043709">
    <property type="term" value="P:cell adhesion involved in single-species biofilm formation"/>
    <property type="evidence" value="ECO:0007669"/>
    <property type="project" value="TreeGrafter"/>
</dbReference>
<gene>
    <name evidence="5" type="ORF">F7Q92_05815</name>
</gene>
<keyword evidence="3" id="KW-1133">Transmembrane helix</keyword>
<dbReference type="EC" id="2.7.7.65" evidence="1"/>
<dbReference type="InterPro" id="IPR000160">
    <property type="entry name" value="GGDEF_dom"/>
</dbReference>
<dbReference type="PROSITE" id="PS50887">
    <property type="entry name" value="GGDEF"/>
    <property type="match status" value="1"/>
</dbReference>
<evidence type="ECO:0000313" key="6">
    <source>
        <dbReference type="Proteomes" id="UP000430120"/>
    </source>
</evidence>
<proteinExistence type="predicted"/>
<comment type="catalytic activity">
    <reaction evidence="2">
        <text>2 GTP = 3',3'-c-di-GMP + 2 diphosphate</text>
        <dbReference type="Rhea" id="RHEA:24898"/>
        <dbReference type="ChEBI" id="CHEBI:33019"/>
        <dbReference type="ChEBI" id="CHEBI:37565"/>
        <dbReference type="ChEBI" id="CHEBI:58805"/>
        <dbReference type="EC" id="2.7.7.65"/>
    </reaction>
</comment>
<dbReference type="Gene3D" id="3.30.70.270">
    <property type="match status" value="1"/>
</dbReference>
<dbReference type="SMART" id="SM00267">
    <property type="entry name" value="GGDEF"/>
    <property type="match status" value="1"/>
</dbReference>
<dbReference type="GO" id="GO:0052621">
    <property type="term" value="F:diguanylate cyclase activity"/>
    <property type="evidence" value="ECO:0007669"/>
    <property type="project" value="UniProtKB-EC"/>
</dbReference>
<name>A0A643FEE6_IDEDE</name>
<dbReference type="NCBIfam" id="TIGR00254">
    <property type="entry name" value="GGDEF"/>
    <property type="match status" value="1"/>
</dbReference>
<reference evidence="5 6" key="1">
    <citation type="submission" date="2019-09" db="EMBL/GenBank/DDBJ databases">
        <title>Draft genome sequences of 48 bacterial type strains from the CCUG.</title>
        <authorList>
            <person name="Tunovic T."/>
            <person name="Pineiro-Iglesias B."/>
            <person name="Unosson C."/>
            <person name="Inganas E."/>
            <person name="Ohlen M."/>
            <person name="Cardew S."/>
            <person name="Jensie-Markopoulos S."/>
            <person name="Salva-Serra F."/>
            <person name="Jaen-Luchoro D."/>
            <person name="Karlsson R."/>
            <person name="Svensson-Stadler L."/>
            <person name="Chun J."/>
            <person name="Moore E."/>
        </authorList>
    </citation>
    <scope>NUCLEOTIDE SEQUENCE [LARGE SCALE GENOMIC DNA]</scope>
    <source>
        <strain evidence="5 6">CCUG 30977</strain>
    </source>
</reference>
<comment type="caution">
    <text evidence="5">The sequence shown here is derived from an EMBL/GenBank/DDBJ whole genome shotgun (WGS) entry which is preliminary data.</text>
</comment>
<dbReference type="FunFam" id="3.30.70.270:FF:000001">
    <property type="entry name" value="Diguanylate cyclase domain protein"/>
    <property type="match status" value="1"/>
</dbReference>
<dbReference type="InterPro" id="IPR029787">
    <property type="entry name" value="Nucleotide_cyclase"/>
</dbReference>
<feature type="domain" description="GGDEF" evidence="4">
    <location>
        <begin position="237"/>
        <end position="370"/>
    </location>
</feature>
<feature type="transmembrane region" description="Helical" evidence="3">
    <location>
        <begin position="98"/>
        <end position="115"/>
    </location>
</feature>
<dbReference type="Proteomes" id="UP000430120">
    <property type="component" value="Unassembled WGS sequence"/>
</dbReference>
<evidence type="ECO:0000256" key="3">
    <source>
        <dbReference type="SAM" id="Phobius"/>
    </source>
</evidence>
<dbReference type="InterPro" id="IPR043128">
    <property type="entry name" value="Rev_trsase/Diguanyl_cyclase"/>
</dbReference>
<dbReference type="InterPro" id="IPR050469">
    <property type="entry name" value="Diguanylate_Cyclase"/>
</dbReference>
<dbReference type="SUPFAM" id="SSF55073">
    <property type="entry name" value="Nucleotide cyclase"/>
    <property type="match status" value="1"/>
</dbReference>
<evidence type="ECO:0000259" key="4">
    <source>
        <dbReference type="PROSITE" id="PS50887"/>
    </source>
</evidence>
<evidence type="ECO:0000256" key="2">
    <source>
        <dbReference type="ARBA" id="ARBA00034247"/>
    </source>
</evidence>
<feature type="transmembrane region" description="Helical" evidence="3">
    <location>
        <begin position="36"/>
        <end position="55"/>
    </location>
</feature>
<protein>
    <recommendedName>
        <fullName evidence="1">diguanylate cyclase</fullName>
        <ecNumber evidence="1">2.7.7.65</ecNumber>
    </recommendedName>
</protein>
<sequence>MAETEGLPPKPRPLLTRLIFGARQAHLGDELLAFKFRFLVALMLAGASANALLALGSHSGHNVIAPTHLRVMEAFVVVALLLWWVLRLCPQRTQTLAWIFEALCLLEFASAMVFVPDDELRLLWYYINLPGVFIMLGLRAGWAISALSLVCIWTLASLSGAPYSTHAVATGSTALLALALTLHVLVARALSFHRRMQAASRELEHLASLDPLTGLLNARAFRVQSEACAASMQRSGLDYAVLFIDLDHFKSINDHHGHAAGDEVLRAVAELLRARLRRSDLLGRIGGEEFAALLPDTGAAGALPLAEALRQAVQALRPAIEGGQRIEVTASIGVATATSGTGTLDALIRRADSAMYAAKQAGRNRVTALG</sequence>
<dbReference type="EMBL" id="VZPB01000009">
    <property type="protein sequence ID" value="KAB0583986.1"/>
    <property type="molecule type" value="Genomic_DNA"/>
</dbReference>
<dbReference type="PANTHER" id="PTHR45138">
    <property type="entry name" value="REGULATORY COMPONENTS OF SENSORY TRANSDUCTION SYSTEM"/>
    <property type="match status" value="1"/>
</dbReference>
<evidence type="ECO:0000256" key="1">
    <source>
        <dbReference type="ARBA" id="ARBA00012528"/>
    </source>
</evidence>
<feature type="transmembrane region" description="Helical" evidence="3">
    <location>
        <begin position="122"/>
        <end position="155"/>
    </location>
</feature>
<dbReference type="GO" id="GO:1902201">
    <property type="term" value="P:negative regulation of bacterial-type flagellum-dependent cell motility"/>
    <property type="evidence" value="ECO:0007669"/>
    <property type="project" value="TreeGrafter"/>
</dbReference>
<feature type="transmembrane region" description="Helical" evidence="3">
    <location>
        <begin position="67"/>
        <end position="86"/>
    </location>
</feature>
<organism evidence="5 6">
    <name type="scientific">Ideonella dechloratans</name>
    <dbReference type="NCBI Taxonomy" id="36863"/>
    <lineage>
        <taxon>Bacteria</taxon>
        <taxon>Pseudomonadati</taxon>
        <taxon>Pseudomonadota</taxon>
        <taxon>Betaproteobacteria</taxon>
        <taxon>Burkholderiales</taxon>
        <taxon>Sphaerotilaceae</taxon>
        <taxon>Ideonella</taxon>
    </lineage>
</organism>
<accession>A0A643FEE6</accession>
<dbReference type="RefSeq" id="WP_151123241.1">
    <property type="nucleotide sequence ID" value="NZ_CP088082.1"/>
</dbReference>
<dbReference type="Pfam" id="PF00990">
    <property type="entry name" value="GGDEF"/>
    <property type="match status" value="1"/>
</dbReference>
<keyword evidence="3" id="KW-0812">Transmembrane</keyword>
<keyword evidence="3" id="KW-0472">Membrane</keyword>
<dbReference type="GO" id="GO:0005886">
    <property type="term" value="C:plasma membrane"/>
    <property type="evidence" value="ECO:0007669"/>
    <property type="project" value="TreeGrafter"/>
</dbReference>
<feature type="transmembrane region" description="Helical" evidence="3">
    <location>
        <begin position="167"/>
        <end position="187"/>
    </location>
</feature>
<dbReference type="PANTHER" id="PTHR45138:SF9">
    <property type="entry name" value="DIGUANYLATE CYCLASE DGCM-RELATED"/>
    <property type="match status" value="1"/>
</dbReference>
<dbReference type="CDD" id="cd01949">
    <property type="entry name" value="GGDEF"/>
    <property type="match status" value="1"/>
</dbReference>